<keyword evidence="3" id="KW-1185">Reference proteome</keyword>
<evidence type="ECO:0000313" key="2">
    <source>
        <dbReference type="EMBL" id="RKM93982.1"/>
    </source>
</evidence>
<dbReference type="InterPro" id="IPR025443">
    <property type="entry name" value="DUF4307"/>
</dbReference>
<keyword evidence="1" id="KW-0812">Transmembrane</keyword>
<dbReference type="Proteomes" id="UP000028058">
    <property type="component" value="Unassembled WGS sequence"/>
</dbReference>
<keyword evidence="1" id="KW-1133">Transmembrane helix</keyword>
<organism evidence="2 3">
    <name type="scientific">Streptomyces xinghaiensis</name>
    <dbReference type="NCBI Taxonomy" id="1038928"/>
    <lineage>
        <taxon>Bacteria</taxon>
        <taxon>Bacillati</taxon>
        <taxon>Actinomycetota</taxon>
        <taxon>Actinomycetes</taxon>
        <taxon>Kitasatosporales</taxon>
        <taxon>Streptomycetaceae</taxon>
        <taxon>Streptomyces</taxon>
    </lineage>
</organism>
<name>A0A3M8ETY6_9ACTN</name>
<sequence>MTATRTPLPEGRYGRSADERTDRVLKVTGAVLGAGMLALLGWFGYSYVSGQDVTGELIKFQVVSDDSVQAHLEVRKDAATPGLCTLRSLSESGAEVGWKDVRFDERRDRIDKVVTVRTTERATAVELLGCRPAPGA</sequence>
<dbReference type="Pfam" id="PF14155">
    <property type="entry name" value="DUF4307"/>
    <property type="match status" value="1"/>
</dbReference>
<comment type="caution">
    <text evidence="2">The sequence shown here is derived from an EMBL/GenBank/DDBJ whole genome shotgun (WGS) entry which is preliminary data.</text>
</comment>
<protein>
    <submittedName>
        <fullName evidence="2">DUF4307 domain-containing protein</fullName>
    </submittedName>
</protein>
<dbReference type="AlphaFoldDB" id="A0A3M8ETY6"/>
<proteinExistence type="predicted"/>
<evidence type="ECO:0000313" key="3">
    <source>
        <dbReference type="Proteomes" id="UP000028058"/>
    </source>
</evidence>
<reference evidence="2 3" key="1">
    <citation type="journal article" date="2014" name="Genome Announc.">
        <title>Draft Genome Sequence of Streptomyces fradiae ATCC 19609, a Strain Highly Sensitive to Antibiotics.</title>
        <authorList>
            <person name="Bekker O.B."/>
            <person name="Klimina K.M."/>
            <person name="Vatlin A.A."/>
            <person name="Zakharevich N.V."/>
            <person name="Kasianov A.S."/>
            <person name="Danilenko V.N."/>
        </authorList>
    </citation>
    <scope>NUCLEOTIDE SEQUENCE [LARGE SCALE GENOMIC DNA]</scope>
    <source>
        <strain evidence="2 3">ATCC 19609</strain>
    </source>
</reference>
<dbReference type="OrthoDB" id="4324067at2"/>
<dbReference type="EMBL" id="JNAD02000009">
    <property type="protein sequence ID" value="RKM93982.1"/>
    <property type="molecule type" value="Genomic_DNA"/>
</dbReference>
<dbReference type="RefSeq" id="WP_043465361.1">
    <property type="nucleotide sequence ID" value="NZ_CP134822.1"/>
</dbReference>
<gene>
    <name evidence="2" type="ORF">SFRA_019385</name>
</gene>
<evidence type="ECO:0000256" key="1">
    <source>
        <dbReference type="SAM" id="Phobius"/>
    </source>
</evidence>
<keyword evidence="1" id="KW-0472">Membrane</keyword>
<accession>A0A3M8ETY6</accession>
<feature type="transmembrane region" description="Helical" evidence="1">
    <location>
        <begin position="24"/>
        <end position="45"/>
    </location>
</feature>